<dbReference type="InterPro" id="IPR020549">
    <property type="entry name" value="YbeY_CS"/>
</dbReference>
<dbReference type="PANTHER" id="PTHR46986:SF1">
    <property type="entry name" value="ENDORIBONUCLEASE YBEY, CHLOROPLASTIC"/>
    <property type="match status" value="1"/>
</dbReference>
<evidence type="ECO:0000256" key="5">
    <source>
        <dbReference type="ARBA" id="ARBA00022801"/>
    </source>
</evidence>
<evidence type="ECO:0000256" key="4">
    <source>
        <dbReference type="ARBA" id="ARBA00022759"/>
    </source>
</evidence>
<feature type="compositionally biased region" description="Acidic residues" evidence="8">
    <location>
        <begin position="40"/>
        <end position="164"/>
    </location>
</feature>
<dbReference type="PROSITE" id="PS01306">
    <property type="entry name" value="UPF0054"/>
    <property type="match status" value="1"/>
</dbReference>
<dbReference type="HAMAP" id="MF_00009">
    <property type="entry name" value="Endoribonucl_YbeY"/>
    <property type="match status" value="1"/>
</dbReference>
<keyword evidence="3 7" id="KW-0479">Metal-binding</keyword>
<feature type="region of interest" description="Disordered" evidence="8">
    <location>
        <begin position="1"/>
        <end position="266"/>
    </location>
</feature>
<dbReference type="GO" id="GO:0008270">
    <property type="term" value="F:zinc ion binding"/>
    <property type="evidence" value="ECO:0007669"/>
    <property type="project" value="UniProtKB-UniRule"/>
</dbReference>
<comment type="similarity">
    <text evidence="1 7">Belongs to the endoribonuclease YbeY family.</text>
</comment>
<keyword evidence="7" id="KW-0963">Cytoplasm</keyword>
<dbReference type="GO" id="GO:0006364">
    <property type="term" value="P:rRNA processing"/>
    <property type="evidence" value="ECO:0007669"/>
    <property type="project" value="UniProtKB-UniRule"/>
</dbReference>
<keyword evidence="7" id="KW-0698">rRNA processing</keyword>
<keyword evidence="7" id="KW-0690">Ribosome biogenesis</keyword>
<feature type="binding site" evidence="7">
    <location>
        <position position="429"/>
    </location>
    <ligand>
        <name>Zn(2+)</name>
        <dbReference type="ChEBI" id="CHEBI:29105"/>
        <note>catalytic</note>
    </ligand>
</feature>
<comment type="cofactor">
    <cofactor evidence="7">
        <name>Zn(2+)</name>
        <dbReference type="ChEBI" id="CHEBI:29105"/>
    </cofactor>
    <text evidence="7">Binds 1 zinc ion.</text>
</comment>
<dbReference type="Pfam" id="PF02130">
    <property type="entry name" value="YbeY"/>
    <property type="match status" value="2"/>
</dbReference>
<keyword evidence="10" id="KW-1185">Reference proteome</keyword>
<evidence type="ECO:0000256" key="8">
    <source>
        <dbReference type="SAM" id="MobiDB-lite"/>
    </source>
</evidence>
<keyword evidence="2 7" id="KW-0540">Nuclease</keyword>
<name>A0A1I1SWU7_9BACT</name>
<sequence length="478" mass="49967">MARRTRAGGGGAARASGRVESAGSDLKDEVGARGGALADAETDADERGDEANGEAVEDAHADEDAEDGADEDADPYADAEDGADEDADPYAESDEGPDEDAEDEADEDADSYAESDEASDEDGDDDIYADEGDDGDEGDSLLDDADADHDDDADDIFDDGDEGNQDASSSDVSDDDGDSDEGDDAYSDDVSDDDADSDEETDEAGVEPDADDATGGDAADDEAPGEEPGPDAGNDDERDALAADDADDDDRAFPPGSFPDAEDMAFAPGRGRIGFTVAPRRKVPRWFVQALARRVARAARRLGIGSGAAVTCHLVDDPAIARLNAEHMGKVGPTDVLSFPAGPLGPGEGEGTAAGDVVISVDAVRRQARARLGISGVTERTGVKRQVLWGLVIETGPKEPVLPDMVENSAEAAAALDEATVLAVHGLCHLLGHDHGRRGEARAMHRAERRALQAADTPDVPRPYGIDARRERRVRRTR</sequence>
<keyword evidence="5 7" id="KW-0378">Hydrolase</keyword>
<evidence type="ECO:0000256" key="3">
    <source>
        <dbReference type="ARBA" id="ARBA00022723"/>
    </source>
</evidence>
<proteinExistence type="inferred from homology"/>
<comment type="subcellular location">
    <subcellularLocation>
        <location evidence="7">Cytoplasm</location>
    </subcellularLocation>
</comment>
<dbReference type="InterPro" id="IPR002036">
    <property type="entry name" value="YbeY"/>
</dbReference>
<dbReference type="EMBL" id="FOMX01000002">
    <property type="protein sequence ID" value="SFD50821.1"/>
    <property type="molecule type" value="Genomic_DNA"/>
</dbReference>
<dbReference type="InterPro" id="IPR023091">
    <property type="entry name" value="MetalPrtase_cat_dom_sf_prd"/>
</dbReference>
<dbReference type="GO" id="GO:0005737">
    <property type="term" value="C:cytoplasm"/>
    <property type="evidence" value="ECO:0007669"/>
    <property type="project" value="UniProtKB-SubCell"/>
</dbReference>
<keyword evidence="6 7" id="KW-0862">Zinc</keyword>
<dbReference type="AlphaFoldDB" id="A0A1I1SWU7"/>
<comment type="function">
    <text evidence="7">Single strand-specific metallo-endoribonuclease involved in late-stage 70S ribosome quality control and in maturation of the 3' terminus of the 16S rRNA.</text>
</comment>
<dbReference type="Gene3D" id="3.40.390.30">
    <property type="entry name" value="Metalloproteases ('zincins'), catalytic domain"/>
    <property type="match status" value="1"/>
</dbReference>
<evidence type="ECO:0000256" key="6">
    <source>
        <dbReference type="ARBA" id="ARBA00022833"/>
    </source>
</evidence>
<feature type="region of interest" description="Disordered" evidence="8">
    <location>
        <begin position="453"/>
        <end position="478"/>
    </location>
</feature>
<dbReference type="STRING" id="54.SAMN02745121_00331"/>
<evidence type="ECO:0000256" key="7">
    <source>
        <dbReference type="HAMAP-Rule" id="MF_00009"/>
    </source>
</evidence>
<feature type="compositionally biased region" description="Acidic residues" evidence="8">
    <location>
        <begin position="172"/>
        <end position="250"/>
    </location>
</feature>
<feature type="binding site" evidence="7">
    <location>
        <position position="435"/>
    </location>
    <ligand>
        <name>Zn(2+)</name>
        <dbReference type="ChEBI" id="CHEBI:29105"/>
        <note>catalytic</note>
    </ligand>
</feature>
<dbReference type="PANTHER" id="PTHR46986">
    <property type="entry name" value="ENDORIBONUCLEASE YBEY, CHLOROPLASTIC"/>
    <property type="match status" value="1"/>
</dbReference>
<dbReference type="NCBIfam" id="TIGR00043">
    <property type="entry name" value="rRNA maturation RNase YbeY"/>
    <property type="match status" value="1"/>
</dbReference>
<evidence type="ECO:0000313" key="10">
    <source>
        <dbReference type="Proteomes" id="UP000199400"/>
    </source>
</evidence>
<gene>
    <name evidence="7" type="primary">ybeY</name>
    <name evidence="9" type="ORF">SAMN02745121_00331</name>
</gene>
<dbReference type="GO" id="GO:0004521">
    <property type="term" value="F:RNA endonuclease activity"/>
    <property type="evidence" value="ECO:0007669"/>
    <property type="project" value="UniProtKB-UniRule"/>
</dbReference>
<feature type="binding site" evidence="7">
    <location>
        <position position="425"/>
    </location>
    <ligand>
        <name>Zn(2+)</name>
        <dbReference type="ChEBI" id="CHEBI:29105"/>
        <note>catalytic</note>
    </ligand>
</feature>
<dbReference type="GO" id="GO:0004222">
    <property type="term" value="F:metalloendopeptidase activity"/>
    <property type="evidence" value="ECO:0007669"/>
    <property type="project" value="InterPro"/>
</dbReference>
<protein>
    <recommendedName>
        <fullName evidence="7">Endoribonuclease YbeY</fullName>
        <ecNumber evidence="7">3.1.-.-</ecNumber>
    </recommendedName>
</protein>
<reference evidence="10" key="1">
    <citation type="submission" date="2016-10" db="EMBL/GenBank/DDBJ databases">
        <authorList>
            <person name="Varghese N."/>
            <person name="Submissions S."/>
        </authorList>
    </citation>
    <scope>NUCLEOTIDE SEQUENCE [LARGE SCALE GENOMIC DNA]</scope>
    <source>
        <strain evidence="10">ATCC 25963</strain>
    </source>
</reference>
<organism evidence="9 10">
    <name type="scientific">Nannocystis exedens</name>
    <dbReference type="NCBI Taxonomy" id="54"/>
    <lineage>
        <taxon>Bacteria</taxon>
        <taxon>Pseudomonadati</taxon>
        <taxon>Myxococcota</taxon>
        <taxon>Polyangia</taxon>
        <taxon>Nannocystales</taxon>
        <taxon>Nannocystaceae</taxon>
        <taxon>Nannocystis</taxon>
    </lineage>
</organism>
<evidence type="ECO:0000256" key="1">
    <source>
        <dbReference type="ARBA" id="ARBA00010875"/>
    </source>
</evidence>
<evidence type="ECO:0000313" key="9">
    <source>
        <dbReference type="EMBL" id="SFD50821.1"/>
    </source>
</evidence>
<dbReference type="EC" id="3.1.-.-" evidence="7"/>
<keyword evidence="4 7" id="KW-0255">Endonuclease</keyword>
<evidence type="ECO:0000256" key="2">
    <source>
        <dbReference type="ARBA" id="ARBA00022722"/>
    </source>
</evidence>
<dbReference type="Proteomes" id="UP000199400">
    <property type="component" value="Unassembled WGS sequence"/>
</dbReference>
<accession>A0A1I1SWU7</accession>
<dbReference type="SUPFAM" id="SSF55486">
    <property type="entry name" value="Metalloproteases ('zincins'), catalytic domain"/>
    <property type="match status" value="1"/>
</dbReference>